<proteinExistence type="predicted"/>
<keyword evidence="3" id="KW-1185">Reference proteome</keyword>
<dbReference type="Proteomes" id="UP000094112">
    <property type="component" value="Unassembled WGS sequence"/>
</dbReference>
<organism evidence="2 3">
    <name type="scientific">Wickerhamomyces anomalus (strain ATCC 58044 / CBS 1984 / NCYC 433 / NRRL Y-366-8)</name>
    <name type="common">Yeast</name>
    <name type="synonym">Hansenula anomala</name>
    <dbReference type="NCBI Taxonomy" id="683960"/>
    <lineage>
        <taxon>Eukaryota</taxon>
        <taxon>Fungi</taxon>
        <taxon>Dikarya</taxon>
        <taxon>Ascomycota</taxon>
        <taxon>Saccharomycotina</taxon>
        <taxon>Saccharomycetes</taxon>
        <taxon>Phaffomycetales</taxon>
        <taxon>Wickerhamomycetaceae</taxon>
        <taxon>Wickerhamomyces</taxon>
    </lineage>
</organism>
<name>A0A1E3NV59_WICAA</name>
<dbReference type="STRING" id="683960.A0A1E3NV59"/>
<dbReference type="OrthoDB" id="272512at2759"/>
<dbReference type="RefSeq" id="XP_019036181.1">
    <property type="nucleotide sequence ID" value="XM_019184225.1"/>
</dbReference>
<evidence type="ECO:0000313" key="2">
    <source>
        <dbReference type="EMBL" id="ODQ56974.1"/>
    </source>
</evidence>
<evidence type="ECO:0000313" key="3">
    <source>
        <dbReference type="Proteomes" id="UP000094112"/>
    </source>
</evidence>
<evidence type="ECO:0008006" key="4">
    <source>
        <dbReference type="Google" id="ProtNLM"/>
    </source>
</evidence>
<feature type="transmembrane region" description="Helical" evidence="1">
    <location>
        <begin position="42"/>
        <end position="65"/>
    </location>
</feature>
<keyword evidence="1" id="KW-0812">Transmembrane</keyword>
<keyword evidence="1" id="KW-1133">Transmembrane helix</keyword>
<sequence>MERYTQFRDKATGISPFLPVLQTNVIGVNKRDDLLKTLKLDVALSFLIFIVKLVFVIPILILCLITLGQVHYLNRCLLFVMGLYSYELSIQNLKSRTNISKNFYPSKNEVFLVNFTSPLDLCVLKLISNDDFVILIPNSKGDLVEISYLEFIQQSLKGDVLDKIEKIDYNKITNKIIYIFPEGTTSNGKAILPFLLTQDSLNNFISNFNPLKIKTLGIKLYPSTLTTPLNYSIQSYLYKLLTLLSFEIKIRINSPNELDSKDSNLLKLRNSFTNNAKIH</sequence>
<protein>
    <recommendedName>
        <fullName evidence="4">Phospholipid/glycerol acyltransferase domain-containing protein</fullName>
    </recommendedName>
</protein>
<dbReference type="GeneID" id="30201471"/>
<dbReference type="AlphaFoldDB" id="A0A1E3NV59"/>
<gene>
    <name evidence="2" type="ORF">WICANDRAFT_70942</name>
</gene>
<accession>A0A1E3NV59</accession>
<keyword evidence="1" id="KW-0472">Membrane</keyword>
<evidence type="ECO:0000256" key="1">
    <source>
        <dbReference type="SAM" id="Phobius"/>
    </source>
</evidence>
<reference evidence="2 3" key="1">
    <citation type="journal article" date="2016" name="Proc. Natl. Acad. Sci. U.S.A.">
        <title>Comparative genomics of biotechnologically important yeasts.</title>
        <authorList>
            <person name="Riley R."/>
            <person name="Haridas S."/>
            <person name="Wolfe K.H."/>
            <person name="Lopes M.R."/>
            <person name="Hittinger C.T."/>
            <person name="Goeker M."/>
            <person name="Salamov A.A."/>
            <person name="Wisecaver J.H."/>
            <person name="Long T.M."/>
            <person name="Calvey C.H."/>
            <person name="Aerts A.L."/>
            <person name="Barry K.W."/>
            <person name="Choi C."/>
            <person name="Clum A."/>
            <person name="Coughlan A.Y."/>
            <person name="Deshpande S."/>
            <person name="Douglass A.P."/>
            <person name="Hanson S.J."/>
            <person name="Klenk H.-P."/>
            <person name="LaButti K.M."/>
            <person name="Lapidus A."/>
            <person name="Lindquist E.A."/>
            <person name="Lipzen A.M."/>
            <person name="Meier-Kolthoff J.P."/>
            <person name="Ohm R.A."/>
            <person name="Otillar R.P."/>
            <person name="Pangilinan J.L."/>
            <person name="Peng Y."/>
            <person name="Rokas A."/>
            <person name="Rosa C.A."/>
            <person name="Scheuner C."/>
            <person name="Sibirny A.A."/>
            <person name="Slot J.C."/>
            <person name="Stielow J.B."/>
            <person name="Sun H."/>
            <person name="Kurtzman C.P."/>
            <person name="Blackwell M."/>
            <person name="Grigoriev I.V."/>
            <person name="Jeffries T.W."/>
        </authorList>
    </citation>
    <scope>NUCLEOTIDE SEQUENCE [LARGE SCALE GENOMIC DNA]</scope>
    <source>
        <strain evidence="3">ATCC 58044 / CBS 1984 / NCYC 433 / NRRL Y-366-8</strain>
    </source>
</reference>
<dbReference type="EMBL" id="KV454214">
    <property type="protein sequence ID" value="ODQ56974.1"/>
    <property type="molecule type" value="Genomic_DNA"/>
</dbReference>